<feature type="compositionally biased region" description="Low complexity" evidence="1">
    <location>
        <begin position="870"/>
        <end position="879"/>
    </location>
</feature>
<feature type="region of interest" description="Disordered" evidence="1">
    <location>
        <begin position="1390"/>
        <end position="1413"/>
    </location>
</feature>
<feature type="region of interest" description="Disordered" evidence="1">
    <location>
        <begin position="468"/>
        <end position="519"/>
    </location>
</feature>
<feature type="region of interest" description="Disordered" evidence="1">
    <location>
        <begin position="1468"/>
        <end position="1718"/>
    </location>
</feature>
<name>A0A9W6F2R1_9CHLO</name>
<feature type="region of interest" description="Disordered" evidence="1">
    <location>
        <begin position="235"/>
        <end position="254"/>
    </location>
</feature>
<proteinExistence type="predicted"/>
<dbReference type="EMBL" id="BRXU01000010">
    <property type="protein sequence ID" value="GLC54463.1"/>
    <property type="molecule type" value="Genomic_DNA"/>
</dbReference>
<feature type="compositionally biased region" description="Low complexity" evidence="1">
    <location>
        <begin position="1141"/>
        <end position="1181"/>
    </location>
</feature>
<sequence>MSLKELKSLAPWNWDPQATKHPPKKAALQDFEKDGASQTPGPARDRRRSAGLLAATNPPETGWETSSANGLARKVASADRARSLLKRKAADLRSPESQQQKQPAAQQQRTTARDPPRDRAPDPEAASTHAGGHPAAVEPPSAPPAQDRKPDMEEAAMDEVQPLPAGGGAAASGDAAAAAAGDDRAAGAGALPIHRASEAATAGGCGTALVAANHTPVPTPRDLFMRPPRWTPAAVRGPAAAQLEPSPASIGAPGAALSLGGGGTPAGGSACKRWRGGSTPAAAGRLPDGKRGGPQPTGAGQQKEDFGGGRAIAPPPTPCFLRQHADLQPLATSEDATPNGARPVAALGGSALLYSSPVTGLTGRMGAGGGACGAAAAVADVPCSQDPGGRAAAGAAGARPVPSAVAVSNPGSTPLAQAGAQRPCGPLLWHDDGLAVTALTTSLSVDRRTPQGCGTDDLPWLSPAPQHLAAARTARPPLQRQLSSSSPTPPPCFEPSPSAQQQEQPQPQQQRDLGSAGCVASGGHAAPFAAPVGGCGIPDSTAAAVAAASARPSLLKLTPTTHKRFVLQGAIVEGISSAQPRTRTNASSPVGPPPPQQQPPPGGSAQQAATNRPAAAAAVVRVGGGSHAQEDGQDFDPAATRSPTLSPAFATMTSPKPPVDAAMAAVAADLSVKLQDVAAVALPQRGVPQRPVGRVQAVGHDRAAAGEGDVAPGAGAGAMFGDQAAGALQPAADGFGLPSRSPLAVRQAAMHMPFRSGRGAKAAGFVARKLVLLSAPGAAEAAGGGLGPDLGASVGPTGAQLRAAGPSADAVGAAAAPRVSASGARSDSACAGQRDGGGAAAENKGTTQDLAGLGGTSLAAEPTGPKEGEAGATAAAAGLDRADRRANTACAASEEAGGSAVPPSVAAVLPREAGRHYDCCAGEDAADVSEGAGEEETRPAKRPRATEALPDTAGTMQSAAAQATVQQVQPRTAAAAAATWPPQREAAEQPVPQEAASLRPAARREVGAAAAAGGSKAPAAELAASAAAAAAPAAADQDVVMAAASPAADDSTIIPDLPAVTLSQQQLLVLDQLLGFFRATGCRHPSVMSAAELVAAISRFCQAAGIPVVPANIQTLASWLGTLLALEKPVKAYAQAQAQARARAQREPQTAASDAGALQQQQPQGQGQQAQGQQQQQREAQPVAAPGSHVPEPTTAAAAAAAPAAAPAASVDPGSPEAGGAAAGAGAGPERRVSCSSGPAPQQAAHDRGADDPGLSRAGGQHQQPAAQGVSAGSLEGRPCSQGLPGLRVQQLGQQQHLQQQQRQGWQGKSILWRWSSSPDEARKWERENSTGSLPLLPLDLGATSLSPTPLEALAAEWSSHLSPLVTALYDHLASCQHALRSALLSAAHGAAPPHGAQQQQRRPSSGSSAPSPSFAATAAAVAKAAAAPPAVVAAARQEAQAQPLRAQYHGQHTQAVLAQQLQLLLARQQQSQQQQAAPPKPSPSPNPGPAEAVGGGAGSTSAPARCWPPSAHSTPTGPAAQSWTQARSQQTQQPQQQTAAAAAPGAFAPRGSSGGGGGGSAGGSGQSTPQDPRPPRAPALVPAQPPISAAGRPAVQPQPAAQAVAGATAAVPGRSASQGAWAAAGGSLGAPAAGPAAQRPAQQQQQQQGQAQGQGQGTASAVSLPAAAAVAGAPRAAASGNPVPAQGPLPRTFGAASTARGQPPPPPPAQTASQALPAAALTALQGYRGRDMPVARALQPPSSSSAAVAAAAPVTITSGAPGPYLRQQPGISAAAAAAAADASLLQPSPVQPTAAMTGLAPAAVPSYTHAMRQPYGPYPSAAAAGHGWHYAAPYGWGPSYGRAAGRAAAAAPEPGEPFGYPYPPRGAAAPYFHTGTGAAAAAGVHPSAAPQASHSGAPVGFDSQQQQQQQALASAKAANRRVGAPGLAWGGHAHGYGGPAAGQPYGPAPAPGSYGAGMGGAPGWGCG</sequence>
<feature type="compositionally biased region" description="Low complexity" evidence="1">
    <location>
        <begin position="959"/>
        <end position="1000"/>
    </location>
</feature>
<keyword evidence="3" id="KW-1185">Reference proteome</keyword>
<feature type="compositionally biased region" description="Basic and acidic residues" evidence="1">
    <location>
        <begin position="111"/>
        <end position="122"/>
    </location>
</feature>
<feature type="compositionally biased region" description="Low complexity" evidence="1">
    <location>
        <begin position="1883"/>
        <end position="1893"/>
    </location>
</feature>
<feature type="compositionally biased region" description="Pro residues" evidence="1">
    <location>
        <begin position="1479"/>
        <end position="1489"/>
    </location>
</feature>
<organism evidence="2 3">
    <name type="scientific">Pleodorina starrii</name>
    <dbReference type="NCBI Taxonomy" id="330485"/>
    <lineage>
        <taxon>Eukaryota</taxon>
        <taxon>Viridiplantae</taxon>
        <taxon>Chlorophyta</taxon>
        <taxon>core chlorophytes</taxon>
        <taxon>Chlorophyceae</taxon>
        <taxon>CS clade</taxon>
        <taxon>Chlamydomonadales</taxon>
        <taxon>Volvocaceae</taxon>
        <taxon>Pleodorina</taxon>
    </lineage>
</organism>
<feature type="compositionally biased region" description="Low complexity" evidence="1">
    <location>
        <begin position="1590"/>
        <end position="1681"/>
    </location>
</feature>
<feature type="compositionally biased region" description="Low complexity" evidence="1">
    <location>
        <begin position="1520"/>
        <end position="1552"/>
    </location>
</feature>
<feature type="compositionally biased region" description="Low complexity" evidence="1">
    <location>
        <begin position="603"/>
        <end position="618"/>
    </location>
</feature>
<feature type="compositionally biased region" description="Low complexity" evidence="1">
    <location>
        <begin position="1196"/>
        <end position="1209"/>
    </location>
</feature>
<feature type="region of interest" description="Disordered" evidence="1">
    <location>
        <begin position="1"/>
        <end position="178"/>
    </location>
</feature>
<dbReference type="Proteomes" id="UP001165080">
    <property type="component" value="Unassembled WGS sequence"/>
</dbReference>
<evidence type="ECO:0000256" key="1">
    <source>
        <dbReference type="SAM" id="MobiDB-lite"/>
    </source>
</evidence>
<feature type="compositionally biased region" description="Low complexity" evidence="1">
    <location>
        <begin position="1468"/>
        <end position="1478"/>
    </location>
</feature>
<feature type="compositionally biased region" description="Pro residues" evidence="1">
    <location>
        <begin position="590"/>
        <end position="602"/>
    </location>
</feature>
<accession>A0A9W6F2R1</accession>
<feature type="compositionally biased region" description="Low complexity" evidence="1">
    <location>
        <begin position="98"/>
        <end position="110"/>
    </location>
</feature>
<feature type="compositionally biased region" description="Low complexity" evidence="1">
    <location>
        <begin position="245"/>
        <end position="254"/>
    </location>
</feature>
<feature type="region of interest" description="Disordered" evidence="1">
    <location>
        <begin position="1883"/>
        <end position="1920"/>
    </location>
</feature>
<evidence type="ECO:0000313" key="2">
    <source>
        <dbReference type="EMBL" id="GLC54463.1"/>
    </source>
</evidence>
<feature type="region of interest" description="Disordered" evidence="1">
    <location>
        <begin position="926"/>
        <end position="1002"/>
    </location>
</feature>
<evidence type="ECO:0000313" key="3">
    <source>
        <dbReference type="Proteomes" id="UP001165080"/>
    </source>
</evidence>
<feature type="compositionally biased region" description="Basic and acidic residues" evidence="1">
    <location>
        <begin position="76"/>
        <end position="94"/>
    </location>
</feature>
<feature type="region of interest" description="Disordered" evidence="1">
    <location>
        <begin position="576"/>
        <end position="653"/>
    </location>
</feature>
<feature type="compositionally biased region" description="Low complexity" evidence="1">
    <location>
        <begin position="495"/>
        <end position="510"/>
    </location>
</feature>
<feature type="compositionally biased region" description="Polar residues" evidence="1">
    <location>
        <begin position="576"/>
        <end position="585"/>
    </location>
</feature>
<comment type="caution">
    <text evidence="2">The sequence shown here is derived from an EMBL/GenBank/DDBJ whole genome shotgun (WGS) entry which is preliminary data.</text>
</comment>
<gene>
    <name evidence="2" type="primary">PLEST005046</name>
    <name evidence="2" type="ORF">PLESTB_000866400</name>
</gene>
<feature type="region of interest" description="Disordered" evidence="1">
    <location>
        <begin position="822"/>
        <end position="879"/>
    </location>
</feature>
<protein>
    <submittedName>
        <fullName evidence="2">Uncharacterized protein</fullName>
    </submittedName>
</protein>
<feature type="compositionally biased region" description="Low complexity" evidence="1">
    <location>
        <begin position="1258"/>
        <end position="1269"/>
    </location>
</feature>
<feature type="region of interest" description="Disordered" evidence="1">
    <location>
        <begin position="261"/>
        <end position="317"/>
    </location>
</feature>
<feature type="compositionally biased region" description="Gly residues" evidence="1">
    <location>
        <begin position="1553"/>
        <end position="1566"/>
    </location>
</feature>
<feature type="region of interest" description="Disordered" evidence="1">
    <location>
        <begin position="1141"/>
        <end position="1285"/>
    </location>
</feature>
<reference evidence="2 3" key="1">
    <citation type="journal article" date="2023" name="Commun. Biol.">
        <title>Reorganization of the ancestral sex-determining regions during the evolution of trioecy in Pleodorina starrii.</title>
        <authorList>
            <person name="Takahashi K."/>
            <person name="Suzuki S."/>
            <person name="Kawai-Toyooka H."/>
            <person name="Yamamoto K."/>
            <person name="Hamaji T."/>
            <person name="Ootsuki R."/>
            <person name="Yamaguchi H."/>
            <person name="Kawachi M."/>
            <person name="Higashiyama T."/>
            <person name="Nozaki H."/>
        </authorList>
    </citation>
    <scope>NUCLEOTIDE SEQUENCE [LARGE SCALE GENOMIC DNA]</scope>
    <source>
        <strain evidence="2 3">NIES-4479</strain>
    </source>
</reference>